<dbReference type="Proteomes" id="UP000579605">
    <property type="component" value="Unassembled WGS sequence"/>
</dbReference>
<dbReference type="Gene3D" id="3.10.105.10">
    <property type="entry name" value="Dipeptide-binding Protein, Domain 3"/>
    <property type="match status" value="1"/>
</dbReference>
<evidence type="ECO:0000256" key="1">
    <source>
        <dbReference type="SAM" id="MobiDB-lite"/>
    </source>
</evidence>
<evidence type="ECO:0000259" key="2">
    <source>
        <dbReference type="Pfam" id="PF00496"/>
    </source>
</evidence>
<dbReference type="Pfam" id="PF00496">
    <property type="entry name" value="SBP_bac_5"/>
    <property type="match status" value="1"/>
</dbReference>
<organism evidence="3 4">
    <name type="scientific">Actinopolymorpha rutila</name>
    <dbReference type="NCBI Taxonomy" id="446787"/>
    <lineage>
        <taxon>Bacteria</taxon>
        <taxon>Bacillati</taxon>
        <taxon>Actinomycetota</taxon>
        <taxon>Actinomycetes</taxon>
        <taxon>Propionibacteriales</taxon>
        <taxon>Actinopolymorphaceae</taxon>
        <taxon>Actinopolymorpha</taxon>
    </lineage>
</organism>
<reference evidence="3 4" key="1">
    <citation type="submission" date="2020-07" db="EMBL/GenBank/DDBJ databases">
        <title>Sequencing the genomes of 1000 actinobacteria strains.</title>
        <authorList>
            <person name="Klenk H.-P."/>
        </authorList>
    </citation>
    <scope>NUCLEOTIDE SEQUENCE [LARGE SCALE GENOMIC DNA]</scope>
    <source>
        <strain evidence="3 4">DSM 18448</strain>
    </source>
</reference>
<keyword evidence="4" id="KW-1185">Reference proteome</keyword>
<gene>
    <name evidence="3" type="ORF">F4554_002931</name>
</gene>
<protein>
    <submittedName>
        <fullName evidence="3">Peptide/nickel transport system substrate-binding protein</fullName>
    </submittedName>
</protein>
<dbReference type="InterPro" id="IPR039424">
    <property type="entry name" value="SBP_5"/>
</dbReference>
<dbReference type="Gene3D" id="3.40.190.10">
    <property type="entry name" value="Periplasmic binding protein-like II"/>
    <property type="match status" value="1"/>
</dbReference>
<dbReference type="RefSeq" id="WP_179787869.1">
    <property type="nucleotide sequence ID" value="NZ_BAAARR010000024.1"/>
</dbReference>
<dbReference type="AlphaFoldDB" id="A0A852ZDA8"/>
<dbReference type="PROSITE" id="PS51318">
    <property type="entry name" value="TAT"/>
    <property type="match status" value="1"/>
</dbReference>
<evidence type="ECO:0000313" key="3">
    <source>
        <dbReference type="EMBL" id="NYH90293.1"/>
    </source>
</evidence>
<dbReference type="GO" id="GO:0015833">
    <property type="term" value="P:peptide transport"/>
    <property type="evidence" value="ECO:0007669"/>
    <property type="project" value="TreeGrafter"/>
</dbReference>
<dbReference type="InterPro" id="IPR006311">
    <property type="entry name" value="TAT_signal"/>
</dbReference>
<name>A0A852ZDA8_9ACTN</name>
<dbReference type="PANTHER" id="PTHR30290">
    <property type="entry name" value="PERIPLASMIC BINDING COMPONENT OF ABC TRANSPORTER"/>
    <property type="match status" value="1"/>
</dbReference>
<dbReference type="InterPro" id="IPR000914">
    <property type="entry name" value="SBP_5_dom"/>
</dbReference>
<feature type="domain" description="Solute-binding protein family 5" evidence="2">
    <location>
        <begin position="128"/>
        <end position="529"/>
    </location>
</feature>
<sequence length="657" mass="74143">MTPPENPRPSRRDLLTWGGGTLAAVSLSGCSFLSTDPSDKKPASAGGGAAQKAKGKEAPMLAQQVKAGKLPKVGERLPKTPLVVQPTEKVGTYGGTFRAVLVNAADTSWLGRTMGYEALMRFDPTGRKVIPNIAESVTPNDSGDEYTIKLREGMKWSDGKPFTADDLEFGFNDWLLNSELSPVVPDWISSAGKPAKLTKVDDVTVKVTFPQPNGLFLSKLAYNTFFAPKHYLQQFHKKYNPDAQKLAKQQKMTAWTDLYGSKNDHWGNPELPTLCAWVTKNPLGTGSRVTFERNPYYFKTDPDGSQLPYLDRANFDVTSDVQVILLKASAGELDMTTRHINTLPNKPVLARGRAKGQYHFITLENTVMNDIVISLNLNHKDPVLRKIFQDKNFRVGLSHSMNRPEMIQSVFQRQGVPWQAAPDERSEFYDEEFAKQFTEYDVAKANSFLDKAGLTKKDSAGFRLRPDGKRLSFQVEVASPSLTPSWVDGTQLVVQYWQKVGVDAKMKNEDRTLFYERKDPTANEHDAGVWMGDGGLLIEKLEPRWYFPFSSESIYAELWQQWFNTYGKEGEEPPPETRKQMELYRRLIDTIDENEQNTIYKQILQIAKEQFYCIGCVRIPNTYGIVKNNFHNVPDKMPEASIMATPALSNPEQWYKS</sequence>
<dbReference type="GO" id="GO:1904680">
    <property type="term" value="F:peptide transmembrane transporter activity"/>
    <property type="evidence" value="ECO:0007669"/>
    <property type="project" value="TreeGrafter"/>
</dbReference>
<evidence type="ECO:0000313" key="4">
    <source>
        <dbReference type="Proteomes" id="UP000579605"/>
    </source>
</evidence>
<feature type="region of interest" description="Disordered" evidence="1">
    <location>
        <begin position="33"/>
        <end position="58"/>
    </location>
</feature>
<dbReference type="SUPFAM" id="SSF53850">
    <property type="entry name" value="Periplasmic binding protein-like II"/>
    <property type="match status" value="1"/>
</dbReference>
<dbReference type="PANTHER" id="PTHR30290:SF62">
    <property type="entry name" value="OLIGOPEPTIDE ABC TRANSPORTER, PERIPLASMIC OLIGOPEPTIDE-BINDING PROTEIN"/>
    <property type="match status" value="1"/>
</dbReference>
<accession>A0A852ZDA8</accession>
<dbReference type="CDD" id="cd08500">
    <property type="entry name" value="PBP2_NikA_DppA_OppA_like_4"/>
    <property type="match status" value="1"/>
</dbReference>
<comment type="caution">
    <text evidence="3">The sequence shown here is derived from an EMBL/GenBank/DDBJ whole genome shotgun (WGS) entry which is preliminary data.</text>
</comment>
<proteinExistence type="predicted"/>
<dbReference type="EMBL" id="JACBZH010000001">
    <property type="protein sequence ID" value="NYH90293.1"/>
    <property type="molecule type" value="Genomic_DNA"/>
</dbReference>